<name>A0AAP0DA35_9ASTR</name>
<dbReference type="NCBIfam" id="TIGR01640">
    <property type="entry name" value="F_box_assoc_1"/>
    <property type="match status" value="1"/>
</dbReference>
<dbReference type="Proteomes" id="UP001408789">
    <property type="component" value="Unassembled WGS sequence"/>
</dbReference>
<comment type="caution">
    <text evidence="2">The sequence shown here is derived from an EMBL/GenBank/DDBJ whole genome shotgun (WGS) entry which is preliminary data.</text>
</comment>
<dbReference type="InterPro" id="IPR006527">
    <property type="entry name" value="F-box-assoc_dom_typ1"/>
</dbReference>
<dbReference type="Pfam" id="PF07734">
    <property type="entry name" value="FBA_1"/>
    <property type="match status" value="1"/>
</dbReference>
<evidence type="ECO:0000313" key="2">
    <source>
        <dbReference type="EMBL" id="KAK9067433.1"/>
    </source>
</evidence>
<evidence type="ECO:0000313" key="3">
    <source>
        <dbReference type="Proteomes" id="UP001408789"/>
    </source>
</evidence>
<protein>
    <recommendedName>
        <fullName evidence="1">F-box associated beta-propeller type 1 domain-containing protein</fullName>
    </recommendedName>
</protein>
<dbReference type="EMBL" id="JBCNJP010000015">
    <property type="protein sequence ID" value="KAK9067433.1"/>
    <property type="molecule type" value="Genomic_DNA"/>
</dbReference>
<feature type="domain" description="F-box associated beta-propeller type 1" evidence="1">
    <location>
        <begin position="31"/>
        <end position="195"/>
    </location>
</feature>
<proteinExistence type="predicted"/>
<dbReference type="InterPro" id="IPR050796">
    <property type="entry name" value="SCF_F-box_component"/>
</dbReference>
<evidence type="ECO:0000259" key="1">
    <source>
        <dbReference type="Pfam" id="PF07734"/>
    </source>
</evidence>
<sequence>MCRFIWGSCNGLVLAEDETVSISYLDGPDLFVSVYSLRSNSWKKLRNYPFDGDLPNVVLVNENLNWLTSPHANGSPPTLLAFSLATEEFKEIELPSSGSIQHDIAVLFAVDGKLGVFGAVQVVNESWVMEEYGVAGSWTKLGIDGLDTGCHDMHYYFFVEGINGDIIVQDEDLVVVYNMEERRCRKNLSYQISQNQVKMGGSMTLFSIFGSSLLMCELPAKRRIADQETTSLNAWLPNVTYQCSFYGDGVMSRLQNTVSQGHVSPQGTRTISITFCQLSGARVAILLFCPFEFDGLDCAKVIGF</sequence>
<gene>
    <name evidence="2" type="ORF">SSX86_014762</name>
</gene>
<keyword evidence="3" id="KW-1185">Reference proteome</keyword>
<organism evidence="2 3">
    <name type="scientific">Deinandra increscens subsp. villosa</name>
    <dbReference type="NCBI Taxonomy" id="3103831"/>
    <lineage>
        <taxon>Eukaryota</taxon>
        <taxon>Viridiplantae</taxon>
        <taxon>Streptophyta</taxon>
        <taxon>Embryophyta</taxon>
        <taxon>Tracheophyta</taxon>
        <taxon>Spermatophyta</taxon>
        <taxon>Magnoliopsida</taxon>
        <taxon>eudicotyledons</taxon>
        <taxon>Gunneridae</taxon>
        <taxon>Pentapetalae</taxon>
        <taxon>asterids</taxon>
        <taxon>campanulids</taxon>
        <taxon>Asterales</taxon>
        <taxon>Asteraceae</taxon>
        <taxon>Asteroideae</taxon>
        <taxon>Heliantheae alliance</taxon>
        <taxon>Madieae</taxon>
        <taxon>Madiinae</taxon>
        <taxon>Deinandra</taxon>
    </lineage>
</organism>
<dbReference type="AlphaFoldDB" id="A0AAP0DA35"/>
<dbReference type="PANTHER" id="PTHR31672">
    <property type="entry name" value="BNACNNG10540D PROTEIN"/>
    <property type="match status" value="1"/>
</dbReference>
<dbReference type="InterPro" id="IPR017451">
    <property type="entry name" value="F-box-assoc_interact_dom"/>
</dbReference>
<reference evidence="2 3" key="1">
    <citation type="submission" date="2024-04" db="EMBL/GenBank/DDBJ databases">
        <title>The reference genome of an endangered Asteraceae, Deinandra increscens subsp. villosa, native to the Central Coast of California.</title>
        <authorList>
            <person name="Guilliams M."/>
            <person name="Hasenstab-Lehman K."/>
            <person name="Meyer R."/>
            <person name="Mcevoy S."/>
        </authorList>
    </citation>
    <scope>NUCLEOTIDE SEQUENCE [LARGE SCALE GENOMIC DNA]</scope>
    <source>
        <tissue evidence="2">Leaf</tissue>
    </source>
</reference>
<dbReference type="PANTHER" id="PTHR31672:SF13">
    <property type="entry name" value="F-BOX PROTEIN CPR30-LIKE"/>
    <property type="match status" value="1"/>
</dbReference>
<accession>A0AAP0DA35</accession>